<organism evidence="1 2">
    <name type="scientific">Chitinophaga alhagiae</name>
    <dbReference type="NCBI Taxonomy" id="2203219"/>
    <lineage>
        <taxon>Bacteria</taxon>
        <taxon>Pseudomonadati</taxon>
        <taxon>Bacteroidota</taxon>
        <taxon>Chitinophagia</taxon>
        <taxon>Chitinophagales</taxon>
        <taxon>Chitinophagaceae</taxon>
        <taxon>Chitinophaga</taxon>
    </lineage>
</organism>
<proteinExistence type="predicted"/>
<keyword evidence="2" id="KW-1185">Reference proteome</keyword>
<evidence type="ECO:0000313" key="1">
    <source>
        <dbReference type="EMBL" id="AWO00625.1"/>
    </source>
</evidence>
<dbReference type="EMBL" id="CP029600">
    <property type="protein sequence ID" value="AWO00625.1"/>
    <property type="molecule type" value="Genomic_DNA"/>
</dbReference>
<dbReference type="Proteomes" id="UP000246099">
    <property type="component" value="Chromosome"/>
</dbReference>
<protein>
    <submittedName>
        <fullName evidence="1">Uncharacterized protein</fullName>
    </submittedName>
</protein>
<sequence length="548" mass="56974">MKAQVKIGGNPAIVDKNAILELESVRKGLLLPRLTDAGFQTLNTNTPIADGLLIYLTATSMGFTPGFYVRENNSWKRIDADGSASTPWRTNGNDGAAGQWLGTKNLFPLNLRTNNTQRMGIDGDGNFTFAGASYVFNNVTAAAPTENDVLIINSSGQIFKKTLNNVSVTSLQDLSGDLDLAISSSNTHTETGITTAGQVISLNLPVMADAATQQYGFITAADFDKLQKLTSAGGLTFADVVTDNTLGDAGGKFEWDAANKKWTLTLNAAGETHAGVVTTTDQTFAGNKTFLGNVILGDAAGTGEATVNSVLALNKADFVDPAGPETEYNLLLKNATNQVQAVTVPKWKMNAEGIAAITIEGGTPVDVTGSTADGKLAFEQVSTGTDFTIKNSGSNKIVFEMPSASETNRGLVTAGAQDIGGVKTFKSEIVAGSAAGNALNIQGGVTVKQRAFTGGTVGVGDYVLLVKGSGSSVVSADLPAAAANAGKVYIFNRLPQESVDPADEANSTVRITDNGGATVAEIDEPYTSLTILSDGTKWIVMSRNMAGL</sequence>
<gene>
    <name evidence="1" type="ORF">DLD77_02370</name>
</gene>
<accession>A0ABN5LSD8</accession>
<evidence type="ECO:0000313" key="2">
    <source>
        <dbReference type="Proteomes" id="UP000246099"/>
    </source>
</evidence>
<reference evidence="1 2" key="1">
    <citation type="submission" date="2018-05" db="EMBL/GenBank/DDBJ databases">
        <title>Chitinophaga sp. nov., isolated from rhizosphere soil of Alhagi.</title>
        <authorList>
            <person name="Liu Y."/>
        </authorList>
    </citation>
    <scope>NUCLEOTIDE SEQUENCE [LARGE SCALE GENOMIC DNA]</scope>
    <source>
        <strain evidence="1 2">T22</strain>
    </source>
</reference>
<name>A0ABN5LSD8_9BACT</name>